<dbReference type="EMBL" id="SJTG01000001">
    <property type="protein sequence ID" value="TCI13681.1"/>
    <property type="molecule type" value="Genomic_DNA"/>
</dbReference>
<dbReference type="Proteomes" id="UP000291822">
    <property type="component" value="Unassembled WGS sequence"/>
</dbReference>
<evidence type="ECO:0000313" key="3">
    <source>
        <dbReference type="Proteomes" id="UP000291822"/>
    </source>
</evidence>
<dbReference type="AlphaFoldDB" id="A0A4R0YYG1"/>
<dbReference type="Pfam" id="PF02090">
    <property type="entry name" value="SPAM"/>
    <property type="match status" value="1"/>
</dbReference>
<accession>A0A4R0YYG1</accession>
<reference evidence="2 3" key="1">
    <citation type="submission" date="2019-02" db="EMBL/GenBank/DDBJ databases">
        <title>Dyella amyloliquefaciens sp. nov., isolated from forest soil.</title>
        <authorList>
            <person name="Gao Z.-H."/>
            <person name="Qiu L.-H."/>
        </authorList>
    </citation>
    <scope>NUCLEOTIDE SEQUENCE [LARGE SCALE GENOMIC DNA]</scope>
    <source>
        <strain evidence="2 3">KACC 12747</strain>
    </source>
</reference>
<comment type="caution">
    <text evidence="2">The sequence shown here is derived from an EMBL/GenBank/DDBJ whole genome shotgun (WGS) entry which is preliminary data.</text>
</comment>
<evidence type="ECO:0000313" key="2">
    <source>
        <dbReference type="EMBL" id="TCI13681.1"/>
    </source>
</evidence>
<name>A0A4R0YYG1_9GAMM</name>
<protein>
    <submittedName>
        <fullName evidence="2">Uncharacterized protein</fullName>
    </submittedName>
</protein>
<dbReference type="InterPro" id="IPR002954">
    <property type="entry name" value="Salm_SPAgM"/>
</dbReference>
<keyword evidence="1" id="KW-0175">Coiled coil</keyword>
<gene>
    <name evidence="2" type="ORF">EZM97_10605</name>
</gene>
<feature type="coiled-coil region" evidence="1">
    <location>
        <begin position="55"/>
        <end position="82"/>
    </location>
</feature>
<keyword evidence="3" id="KW-1185">Reference proteome</keyword>
<organism evidence="2 3">
    <name type="scientific">Dyella soli</name>
    <dbReference type="NCBI Taxonomy" id="522319"/>
    <lineage>
        <taxon>Bacteria</taxon>
        <taxon>Pseudomonadati</taxon>
        <taxon>Pseudomonadota</taxon>
        <taxon>Gammaproteobacteria</taxon>
        <taxon>Lysobacterales</taxon>
        <taxon>Rhodanobacteraceae</taxon>
        <taxon>Dyella</taxon>
    </lineage>
</organism>
<sequence length="127" mass="14712">MAADMDAALHHEQVVACRESARLLEGEGHPLLGEGLTREDLFGRLRLQAMGRAHLNEIQLEVESLESDIERCEAAAREQRDMSRLAIRRRDKLMQVVARIHRRKRRRDEAIDEMLSEEEYTCQTPGY</sequence>
<evidence type="ECO:0000256" key="1">
    <source>
        <dbReference type="SAM" id="Coils"/>
    </source>
</evidence>
<proteinExistence type="predicted"/>